<comment type="similarity">
    <text evidence="2">Belongs to the mitochondrion-specific ribosomal protein mS41 family.</text>
</comment>
<protein>
    <recommendedName>
        <fullName evidence="4">Small ribosomal subunit protein mS41</fullName>
    </recommendedName>
    <alternativeName>
        <fullName evidence="5">Protein FYV4, mitochondrial</fullName>
    </alternativeName>
</protein>
<dbReference type="OrthoDB" id="18595at2759"/>
<dbReference type="InterPro" id="IPR019083">
    <property type="entry name" value="SAM_Ribosomal_mS41"/>
</dbReference>
<dbReference type="Pfam" id="PF09597">
    <property type="entry name" value="SAM_Ribosomal_mS41"/>
    <property type="match status" value="1"/>
</dbReference>
<dbReference type="GO" id="GO:0005739">
    <property type="term" value="C:mitochondrion"/>
    <property type="evidence" value="ECO:0007669"/>
    <property type="project" value="UniProtKB-SubCell"/>
</dbReference>
<evidence type="ECO:0000313" key="7">
    <source>
        <dbReference type="EMBL" id="QID79905.1"/>
    </source>
</evidence>
<dbReference type="SMART" id="SM01238">
    <property type="entry name" value="IGR"/>
    <property type="match status" value="1"/>
</dbReference>
<dbReference type="InterPro" id="IPR039603">
    <property type="entry name" value="Ribosomal_mS41"/>
</dbReference>
<evidence type="ECO:0000256" key="4">
    <source>
        <dbReference type="ARBA" id="ARBA00035129"/>
    </source>
</evidence>
<organism evidence="7 8">
    <name type="scientific">Saccharomyces pastorianus</name>
    <name type="common">Lager yeast</name>
    <name type="synonym">Saccharomyces cerevisiae x Saccharomyces eubayanus</name>
    <dbReference type="NCBI Taxonomy" id="27292"/>
    <lineage>
        <taxon>Eukaryota</taxon>
        <taxon>Fungi</taxon>
        <taxon>Dikarya</taxon>
        <taxon>Ascomycota</taxon>
        <taxon>Saccharomycotina</taxon>
        <taxon>Saccharomycetes</taxon>
        <taxon>Saccharomycetales</taxon>
        <taxon>Saccharomycetaceae</taxon>
        <taxon>Saccharomyces</taxon>
    </lineage>
</organism>
<evidence type="ECO:0000256" key="5">
    <source>
        <dbReference type="ARBA" id="ARBA00035341"/>
    </source>
</evidence>
<proteinExistence type="inferred from homology"/>
<comment type="subcellular location">
    <subcellularLocation>
        <location evidence="1">Mitochondrion</location>
    </subcellularLocation>
</comment>
<feature type="domain" description="Small ribosomal subunit protein mS41 SAM" evidence="6">
    <location>
        <begin position="41"/>
        <end position="97"/>
    </location>
</feature>
<evidence type="ECO:0000256" key="2">
    <source>
        <dbReference type="ARBA" id="ARBA00010492"/>
    </source>
</evidence>
<dbReference type="EMBL" id="CP048989">
    <property type="protein sequence ID" value="QID79905.1"/>
    <property type="molecule type" value="Genomic_DNA"/>
</dbReference>
<name>A0A6C1DSP9_SACPS</name>
<dbReference type="SMR" id="A0A6C1DSP9"/>
<dbReference type="PANTHER" id="PTHR28235:SF1">
    <property type="entry name" value="SMALL RIBOSOMAL SUBUNIT PROTEIN MS41"/>
    <property type="match status" value="1"/>
</dbReference>
<evidence type="ECO:0000313" key="8">
    <source>
        <dbReference type="Proteomes" id="UP000501346"/>
    </source>
</evidence>
<sequence>MIPSRISHKFPLFLRSSLAAPKAAYRFSSTIPKPSDQVPDVDAFLNKIGRNCNELKDTFENNWNNLFQWDSKILKEKGVNIQQRKYILKQVHNYRNNRPIHEIKLGKKSFFGGERKRKAFTAKWKAENKQ</sequence>
<gene>
    <name evidence="7" type="primary">FYV4_1</name>
    <name evidence="7" type="ORF">GRS66_002205</name>
</gene>
<accession>A0A6C1DSP9</accession>
<dbReference type="AlphaFoldDB" id="A0A6C1DSP9"/>
<dbReference type="Proteomes" id="UP000501346">
    <property type="component" value="Chromosome ScVIII"/>
</dbReference>
<keyword evidence="3" id="KW-0496">Mitochondrion</keyword>
<reference evidence="7 8" key="1">
    <citation type="journal article" date="2019" name="BMC Genomics">
        <title>Chromosome level assembly and comparative genome analysis confirm lager-brewing yeasts originated from a single hybridization.</title>
        <authorList>
            <person name="Salazar A.N."/>
            <person name="Gorter de Vries A.R."/>
            <person name="van den Broek M."/>
            <person name="Brouwers N."/>
            <person name="de la Torre Cortes P."/>
            <person name="Kuijpers N.G.A."/>
            <person name="Daran J.G."/>
            <person name="Abeel T."/>
        </authorList>
    </citation>
    <scope>NUCLEOTIDE SEQUENCE [LARGE SCALE GENOMIC DNA]</scope>
    <source>
        <strain evidence="7 8">CBS 1483</strain>
    </source>
</reference>
<evidence type="ECO:0000256" key="1">
    <source>
        <dbReference type="ARBA" id="ARBA00004173"/>
    </source>
</evidence>
<evidence type="ECO:0000256" key="3">
    <source>
        <dbReference type="ARBA" id="ARBA00023128"/>
    </source>
</evidence>
<evidence type="ECO:0000259" key="6">
    <source>
        <dbReference type="SMART" id="SM01238"/>
    </source>
</evidence>
<keyword evidence="8" id="KW-1185">Reference proteome</keyword>
<dbReference type="PANTHER" id="PTHR28235">
    <property type="entry name" value="PROTEIN FYV4, MITOCHONDRIAL"/>
    <property type="match status" value="1"/>
</dbReference>